<dbReference type="InterPro" id="IPR001647">
    <property type="entry name" value="HTH_TetR"/>
</dbReference>
<feature type="DNA-binding region" description="H-T-H motif" evidence="4">
    <location>
        <begin position="37"/>
        <end position="56"/>
    </location>
</feature>
<dbReference type="GO" id="GO:0003677">
    <property type="term" value="F:DNA binding"/>
    <property type="evidence" value="ECO:0007669"/>
    <property type="project" value="UniProtKB-UniRule"/>
</dbReference>
<evidence type="ECO:0000256" key="2">
    <source>
        <dbReference type="ARBA" id="ARBA00023125"/>
    </source>
</evidence>
<evidence type="ECO:0000256" key="3">
    <source>
        <dbReference type="ARBA" id="ARBA00023163"/>
    </source>
</evidence>
<dbReference type="SUPFAM" id="SSF46689">
    <property type="entry name" value="Homeodomain-like"/>
    <property type="match status" value="1"/>
</dbReference>
<dbReference type="SUPFAM" id="SSF48498">
    <property type="entry name" value="Tetracyclin repressor-like, C-terminal domain"/>
    <property type="match status" value="1"/>
</dbReference>
<dbReference type="InterPro" id="IPR036271">
    <property type="entry name" value="Tet_transcr_reg_TetR-rel_C_sf"/>
</dbReference>
<evidence type="ECO:0000313" key="7">
    <source>
        <dbReference type="Proteomes" id="UP000269265"/>
    </source>
</evidence>
<evidence type="ECO:0000313" key="6">
    <source>
        <dbReference type="EMBL" id="RRS03412.1"/>
    </source>
</evidence>
<dbReference type="InterPro" id="IPR009057">
    <property type="entry name" value="Homeodomain-like_sf"/>
</dbReference>
<dbReference type="AlphaFoldDB" id="A0A3R8T3W8"/>
<dbReference type="PRINTS" id="PR00455">
    <property type="entry name" value="HTHTETR"/>
</dbReference>
<sequence>MSNATATSADAVHGSTRHAILRAARELIQTRSYLGFSFQDLAERVGIRKASLYHHFPSKEALGVAVLEQAMAAYEKWFKAFEGTPEEGLRTYINGFRNVIGAGQRVCPAAAFIPGWDAVDSDIHQAVTRLRQMQVDWLTVQLTRQGRVQDPAAVAGQIFALCQGSLIAARITGRVEDFDSALGLLRHQLGLDDAPSASPFSAGS</sequence>
<dbReference type="EMBL" id="RSED01000012">
    <property type="protein sequence ID" value="RRS03412.1"/>
    <property type="molecule type" value="Genomic_DNA"/>
</dbReference>
<organism evidence="6 7">
    <name type="scientific">Aquabacterium soli</name>
    <dbReference type="NCBI Taxonomy" id="2493092"/>
    <lineage>
        <taxon>Bacteria</taxon>
        <taxon>Pseudomonadati</taxon>
        <taxon>Pseudomonadota</taxon>
        <taxon>Betaproteobacteria</taxon>
        <taxon>Burkholderiales</taxon>
        <taxon>Aquabacterium</taxon>
    </lineage>
</organism>
<dbReference type="PROSITE" id="PS50977">
    <property type="entry name" value="HTH_TETR_2"/>
    <property type="match status" value="1"/>
</dbReference>
<evidence type="ECO:0000259" key="5">
    <source>
        <dbReference type="PROSITE" id="PS50977"/>
    </source>
</evidence>
<gene>
    <name evidence="6" type="ORF">EIP75_15830</name>
</gene>
<comment type="caution">
    <text evidence="6">The sequence shown here is derived from an EMBL/GenBank/DDBJ whole genome shotgun (WGS) entry which is preliminary data.</text>
</comment>
<proteinExistence type="predicted"/>
<dbReference type="PANTHER" id="PTHR47506">
    <property type="entry name" value="TRANSCRIPTIONAL REGULATORY PROTEIN"/>
    <property type="match status" value="1"/>
</dbReference>
<keyword evidence="7" id="KW-1185">Reference proteome</keyword>
<feature type="domain" description="HTH tetR-type" evidence="5">
    <location>
        <begin position="14"/>
        <end position="74"/>
    </location>
</feature>
<keyword evidence="1" id="KW-0805">Transcription regulation</keyword>
<dbReference type="OrthoDB" id="5293507at2"/>
<dbReference type="PANTHER" id="PTHR47506:SF1">
    <property type="entry name" value="HTH-TYPE TRANSCRIPTIONAL REGULATOR YJDC"/>
    <property type="match status" value="1"/>
</dbReference>
<dbReference type="Gene3D" id="1.10.357.10">
    <property type="entry name" value="Tetracycline Repressor, domain 2"/>
    <property type="match status" value="1"/>
</dbReference>
<protein>
    <submittedName>
        <fullName evidence="6">TetR/AcrR family transcriptional regulator</fullName>
    </submittedName>
</protein>
<dbReference type="RefSeq" id="WP_125244241.1">
    <property type="nucleotide sequence ID" value="NZ_RSED01000012.1"/>
</dbReference>
<evidence type="ECO:0000256" key="1">
    <source>
        <dbReference type="ARBA" id="ARBA00023015"/>
    </source>
</evidence>
<keyword evidence="3" id="KW-0804">Transcription</keyword>
<evidence type="ECO:0000256" key="4">
    <source>
        <dbReference type="PROSITE-ProRule" id="PRU00335"/>
    </source>
</evidence>
<dbReference type="Proteomes" id="UP000269265">
    <property type="component" value="Unassembled WGS sequence"/>
</dbReference>
<keyword evidence="2 4" id="KW-0238">DNA-binding</keyword>
<accession>A0A3R8T3W8</accession>
<name>A0A3R8T3W8_9BURK</name>
<dbReference type="Pfam" id="PF00440">
    <property type="entry name" value="TetR_N"/>
    <property type="match status" value="1"/>
</dbReference>
<reference evidence="6 7" key="1">
    <citation type="submission" date="2018-12" db="EMBL/GenBank/DDBJ databases">
        <title>The whole draft genome of Aquabacterium sp. SJQ9.</title>
        <authorList>
            <person name="Sun L."/>
            <person name="Gao X."/>
            <person name="Chen W."/>
            <person name="Huang K."/>
        </authorList>
    </citation>
    <scope>NUCLEOTIDE SEQUENCE [LARGE SCALE GENOMIC DNA]</scope>
    <source>
        <strain evidence="6 7">SJQ9</strain>
    </source>
</reference>